<dbReference type="GO" id="GO:0009003">
    <property type="term" value="F:signal peptidase activity"/>
    <property type="evidence" value="ECO:0007669"/>
    <property type="project" value="UniProtKB-EC"/>
</dbReference>
<keyword evidence="4" id="KW-0645">Protease</keyword>
<dbReference type="PRINTS" id="PR00727">
    <property type="entry name" value="LEADERPTASE"/>
</dbReference>
<evidence type="ECO:0000259" key="6">
    <source>
        <dbReference type="Pfam" id="PF10502"/>
    </source>
</evidence>
<dbReference type="GO" id="GO:0005886">
    <property type="term" value="C:plasma membrane"/>
    <property type="evidence" value="ECO:0007669"/>
    <property type="project" value="UniProtKB-SubCell"/>
</dbReference>
<evidence type="ECO:0000256" key="3">
    <source>
        <dbReference type="PIRSR" id="PIRSR600223-1"/>
    </source>
</evidence>
<name>A0A7H8NDU8_9ACTN</name>
<organism evidence="7 8">
    <name type="scientific">Streptomyces buecherae</name>
    <dbReference type="NCBI Taxonomy" id="2763006"/>
    <lineage>
        <taxon>Bacteria</taxon>
        <taxon>Bacillati</taxon>
        <taxon>Actinomycetota</taxon>
        <taxon>Actinomycetes</taxon>
        <taxon>Kitasatosporales</taxon>
        <taxon>Streptomycetaceae</taxon>
        <taxon>Streptomyces</taxon>
    </lineage>
</organism>
<gene>
    <name evidence="7" type="primary">lepB</name>
    <name evidence="7" type="ORF">HUT08_27425</name>
</gene>
<dbReference type="PANTHER" id="PTHR43390">
    <property type="entry name" value="SIGNAL PEPTIDASE I"/>
    <property type="match status" value="1"/>
</dbReference>
<sequence>MGGPRRTSDGHSRRGSVVSGLAVALGCVLFLGGFAWGAVLYEPYAVPTDSMAPTIAKDDRVLAERVDGDDVHRGDVVVFRDELWSDLPMVKRVVGVGGDKVACCDKQGRLTVNGKAIDEPYLERQGPASPTVFSATVPRDQLFLLGDNRDTSVDSRGHLADGDQGAVPRTAVQARVEAAVWPLGSLGMLEQASGFDELPGGVSQRGPLSLITGMVVAGAVLILGGAAYGPIANRRGGKGKPRSGATRGTEHGARSGAPRGTGAAPPTQRTPPGPGAGPRASGTEQGAAAPGAQAPENRSARADGPGRPGRGGEGTAKNGG</sequence>
<keyword evidence="4" id="KW-1133">Transmembrane helix</keyword>
<feature type="compositionally biased region" description="Low complexity" evidence="5">
    <location>
        <begin position="277"/>
        <end position="296"/>
    </location>
</feature>
<dbReference type="InterPro" id="IPR000223">
    <property type="entry name" value="Pept_S26A_signal_pept_1"/>
</dbReference>
<dbReference type="Proteomes" id="UP000509303">
    <property type="component" value="Chromosome"/>
</dbReference>
<evidence type="ECO:0000256" key="1">
    <source>
        <dbReference type="ARBA" id="ARBA00004401"/>
    </source>
</evidence>
<proteinExistence type="inferred from homology"/>
<keyword evidence="4" id="KW-0472">Membrane</keyword>
<dbReference type="PANTHER" id="PTHR43390:SF1">
    <property type="entry name" value="CHLOROPLAST PROCESSING PEPTIDASE"/>
    <property type="match status" value="1"/>
</dbReference>
<keyword evidence="8" id="KW-1185">Reference proteome</keyword>
<dbReference type="EMBL" id="CP054929">
    <property type="protein sequence ID" value="QKW52650.1"/>
    <property type="molecule type" value="Genomic_DNA"/>
</dbReference>
<protein>
    <recommendedName>
        <fullName evidence="4">Signal peptidase I</fullName>
        <ecNumber evidence="4">3.4.21.89</ecNumber>
    </recommendedName>
</protein>
<accession>A0A7H8NDU8</accession>
<comment type="catalytic activity">
    <reaction evidence="4">
        <text>Cleavage of hydrophobic, N-terminal signal or leader sequences from secreted and periplasmic proteins.</text>
        <dbReference type="EC" id="3.4.21.89"/>
    </reaction>
</comment>
<feature type="transmembrane region" description="Helical" evidence="4">
    <location>
        <begin position="208"/>
        <end position="231"/>
    </location>
</feature>
<reference evidence="7 8" key="1">
    <citation type="submission" date="2020-06" db="EMBL/GenBank/DDBJ databases">
        <title>Genome mining for natural products.</title>
        <authorList>
            <person name="Zhang B."/>
            <person name="Shi J."/>
            <person name="Ge H."/>
        </authorList>
    </citation>
    <scope>NUCLEOTIDE SEQUENCE [LARGE SCALE GENOMIC DNA]</scope>
    <source>
        <strain evidence="7 8">NA00687</strain>
    </source>
</reference>
<feature type="active site" evidence="3">
    <location>
        <position position="91"/>
    </location>
</feature>
<comment type="similarity">
    <text evidence="2 4">Belongs to the peptidase S26 family.</text>
</comment>
<dbReference type="GO" id="GO:0004252">
    <property type="term" value="F:serine-type endopeptidase activity"/>
    <property type="evidence" value="ECO:0007669"/>
    <property type="project" value="InterPro"/>
</dbReference>
<evidence type="ECO:0000313" key="8">
    <source>
        <dbReference type="Proteomes" id="UP000509303"/>
    </source>
</evidence>
<feature type="transmembrane region" description="Helical" evidence="4">
    <location>
        <begin position="21"/>
        <end position="41"/>
    </location>
</feature>
<evidence type="ECO:0000256" key="5">
    <source>
        <dbReference type="SAM" id="MobiDB-lite"/>
    </source>
</evidence>
<dbReference type="AlphaFoldDB" id="A0A7H8NDU8"/>
<evidence type="ECO:0000313" key="7">
    <source>
        <dbReference type="EMBL" id="QKW52650.1"/>
    </source>
</evidence>
<comment type="caution">
    <text evidence="4">Lacks conserved residue(s) required for the propagation of feature annotation.</text>
</comment>
<keyword evidence="4 7" id="KW-0378">Hydrolase</keyword>
<dbReference type="InterPro" id="IPR019533">
    <property type="entry name" value="Peptidase_S26"/>
</dbReference>
<dbReference type="InterPro" id="IPR036286">
    <property type="entry name" value="LexA/Signal_pep-like_sf"/>
</dbReference>
<dbReference type="CDD" id="cd06530">
    <property type="entry name" value="S26_SPase_I"/>
    <property type="match status" value="1"/>
</dbReference>
<feature type="active site" evidence="3">
    <location>
        <position position="50"/>
    </location>
</feature>
<comment type="subcellular location">
    <subcellularLocation>
        <location evidence="1">Cell membrane</location>
        <topology evidence="1">Single-pass type II membrane protein</topology>
    </subcellularLocation>
    <subcellularLocation>
        <location evidence="4">Membrane</location>
        <topology evidence="4">Single-pass type II membrane protein</topology>
    </subcellularLocation>
</comment>
<dbReference type="Pfam" id="PF10502">
    <property type="entry name" value="Peptidase_S26"/>
    <property type="match status" value="1"/>
</dbReference>
<feature type="compositionally biased region" description="Gly residues" evidence="5">
    <location>
        <begin position="306"/>
        <end position="320"/>
    </location>
</feature>
<evidence type="ECO:0000256" key="4">
    <source>
        <dbReference type="RuleBase" id="RU362042"/>
    </source>
</evidence>
<keyword evidence="4" id="KW-0812">Transmembrane</keyword>
<dbReference type="Gene3D" id="2.10.109.10">
    <property type="entry name" value="Umud Fragment, subunit A"/>
    <property type="match status" value="1"/>
</dbReference>
<dbReference type="PROSITE" id="PS51257">
    <property type="entry name" value="PROKAR_LIPOPROTEIN"/>
    <property type="match status" value="1"/>
</dbReference>
<evidence type="ECO:0000256" key="2">
    <source>
        <dbReference type="ARBA" id="ARBA00009370"/>
    </source>
</evidence>
<feature type="region of interest" description="Disordered" evidence="5">
    <location>
        <begin position="230"/>
        <end position="320"/>
    </location>
</feature>
<dbReference type="SUPFAM" id="SSF51306">
    <property type="entry name" value="LexA/Signal peptidase"/>
    <property type="match status" value="1"/>
</dbReference>
<dbReference type="GO" id="GO:0006465">
    <property type="term" value="P:signal peptide processing"/>
    <property type="evidence" value="ECO:0007669"/>
    <property type="project" value="InterPro"/>
</dbReference>
<feature type="domain" description="Peptidase S26" evidence="6">
    <location>
        <begin position="29"/>
        <end position="181"/>
    </location>
</feature>
<dbReference type="EC" id="3.4.21.89" evidence="4"/>
<dbReference type="NCBIfam" id="TIGR02227">
    <property type="entry name" value="sigpep_I_bact"/>
    <property type="match status" value="1"/>
</dbReference>